<evidence type="ECO:0000313" key="2">
    <source>
        <dbReference type="Proteomes" id="UP000011531"/>
    </source>
</evidence>
<dbReference type="EMBL" id="AOIA01000114">
    <property type="protein sequence ID" value="ELY58464.1"/>
    <property type="molecule type" value="Genomic_DNA"/>
</dbReference>
<reference evidence="1 2" key="1">
    <citation type="journal article" date="2014" name="PLoS Genet.">
        <title>Phylogenetically driven sequencing of extremely halophilic archaea reveals strategies for static and dynamic osmo-response.</title>
        <authorList>
            <person name="Becker E.A."/>
            <person name="Seitzer P.M."/>
            <person name="Tritt A."/>
            <person name="Larsen D."/>
            <person name="Krusor M."/>
            <person name="Yao A.I."/>
            <person name="Wu D."/>
            <person name="Madern D."/>
            <person name="Eisen J.A."/>
            <person name="Darling A.E."/>
            <person name="Facciotti M.T."/>
        </authorList>
    </citation>
    <scope>NUCLEOTIDE SEQUENCE [LARGE SCALE GENOMIC DNA]</scope>
    <source>
        <strain evidence="1 2">DSM 18795</strain>
    </source>
</reference>
<protein>
    <submittedName>
        <fullName evidence="1">DNA topoisomerase VI subunit A</fullName>
        <ecNumber evidence="1">5.99.1.3</ecNumber>
    </submittedName>
</protein>
<proteinExistence type="predicted"/>
<dbReference type="Gene3D" id="1.10.10.10">
    <property type="entry name" value="Winged helix-like DNA-binding domain superfamily/Winged helix DNA-binding domain"/>
    <property type="match status" value="1"/>
</dbReference>
<keyword evidence="1" id="KW-0413">Isomerase</keyword>
<dbReference type="STRING" id="1227498.C492_11625"/>
<accession>L9X9N9</accession>
<sequence>MSADTDQQAKEQLLDLAAQFYDQFELGEIPHMSVPTRTKSNIEYDEQKDVWVYGDRES</sequence>
<keyword evidence="2" id="KW-1185">Reference proteome</keyword>
<dbReference type="Proteomes" id="UP000011531">
    <property type="component" value="Unassembled WGS sequence"/>
</dbReference>
<dbReference type="EC" id="5.99.1.3" evidence="1"/>
<organism evidence="1 2">
    <name type="scientific">Natronococcus jeotgali DSM 18795</name>
    <dbReference type="NCBI Taxonomy" id="1227498"/>
    <lineage>
        <taxon>Archaea</taxon>
        <taxon>Methanobacteriati</taxon>
        <taxon>Methanobacteriota</taxon>
        <taxon>Stenosarchaea group</taxon>
        <taxon>Halobacteria</taxon>
        <taxon>Halobacteriales</taxon>
        <taxon>Natrialbaceae</taxon>
        <taxon>Natronococcus</taxon>
    </lineage>
</organism>
<dbReference type="AlphaFoldDB" id="L9X9N9"/>
<comment type="caution">
    <text evidence="1">The sequence shown here is derived from an EMBL/GenBank/DDBJ whole genome shotgun (WGS) entry which is preliminary data.</text>
</comment>
<dbReference type="InterPro" id="IPR036388">
    <property type="entry name" value="WH-like_DNA-bd_sf"/>
</dbReference>
<feature type="non-terminal residue" evidence="1">
    <location>
        <position position="58"/>
    </location>
</feature>
<gene>
    <name evidence="1" type="ORF">C492_11625</name>
</gene>
<name>L9X9N9_9EURY</name>
<dbReference type="GO" id="GO:0016853">
    <property type="term" value="F:isomerase activity"/>
    <property type="evidence" value="ECO:0007669"/>
    <property type="project" value="UniProtKB-KW"/>
</dbReference>
<evidence type="ECO:0000313" key="1">
    <source>
        <dbReference type="EMBL" id="ELY58464.1"/>
    </source>
</evidence>